<dbReference type="EMBL" id="CP002056">
    <property type="protein sequence ID" value="ADI29532.1"/>
    <property type="molecule type" value="Genomic_DNA"/>
</dbReference>
<evidence type="ECO:0000313" key="2">
    <source>
        <dbReference type="Proteomes" id="UP000000383"/>
    </source>
</evidence>
<organism evidence="1 2">
    <name type="scientific">Methylotenera versatilis (strain 301)</name>
    <dbReference type="NCBI Taxonomy" id="666681"/>
    <lineage>
        <taxon>Bacteria</taxon>
        <taxon>Pseudomonadati</taxon>
        <taxon>Pseudomonadota</taxon>
        <taxon>Betaproteobacteria</taxon>
        <taxon>Nitrosomonadales</taxon>
        <taxon>Methylophilaceae</taxon>
        <taxon>Methylotenera</taxon>
    </lineage>
</organism>
<dbReference type="RefSeq" id="WP_013147848.1">
    <property type="nucleotide sequence ID" value="NC_014207.1"/>
</dbReference>
<dbReference type="Proteomes" id="UP000000383">
    <property type="component" value="Chromosome"/>
</dbReference>
<name>D7DHJ7_METV0</name>
<dbReference type="OrthoDB" id="8527558at2"/>
<reference evidence="1 2" key="2">
    <citation type="journal article" date="2011" name="J. Bacteriol.">
        <title>Genomes of three methylotrophs from a single niche uncover genetic and metabolic divergence of Methylophilaceae.</title>
        <authorList>
            <person name="Lapidus A."/>
            <person name="Clum A."/>
            <person name="Labutti K."/>
            <person name="Kaluzhnaya M.G."/>
            <person name="Lim S."/>
            <person name="Beck D.A."/>
            <person name="Glavina Del Rio T."/>
            <person name="Nolan M."/>
            <person name="Mavromatis K."/>
            <person name="Huntemann M."/>
            <person name="Lucas S."/>
            <person name="Lidstrom M.E."/>
            <person name="Ivanova N."/>
            <person name="Chistoserdova L."/>
        </authorList>
    </citation>
    <scope>NUCLEOTIDE SEQUENCE [LARGE SCALE GENOMIC DNA]</scope>
    <source>
        <strain evidence="1 2">301</strain>
    </source>
</reference>
<keyword evidence="2" id="KW-1185">Reference proteome</keyword>
<dbReference type="eggNOG" id="COG3311">
    <property type="taxonomic scope" value="Bacteria"/>
</dbReference>
<reference evidence="2" key="1">
    <citation type="submission" date="2010-05" db="EMBL/GenBank/DDBJ databases">
        <title>Complete sequence of Methylotenera sp. 301.</title>
        <authorList>
            <person name="Lucas S."/>
            <person name="Copeland A."/>
            <person name="Lapidus A."/>
            <person name="Cheng J.-F."/>
            <person name="Bruce D."/>
            <person name="Goodwin L."/>
            <person name="Pitluck S."/>
            <person name="Clum A."/>
            <person name="Land M."/>
            <person name="Hauser L."/>
            <person name="Kyrpides N."/>
            <person name="Ivanova N."/>
            <person name="Chistoservova L."/>
            <person name="Kalyuzhnaya M."/>
            <person name="Woyke T."/>
        </authorList>
    </citation>
    <scope>NUCLEOTIDE SEQUENCE [LARGE SCALE GENOMIC DNA]</scope>
    <source>
        <strain evidence="2">301</strain>
    </source>
</reference>
<dbReference type="KEGG" id="meh:M301_1148"/>
<gene>
    <name evidence="1" type="ordered locus">M301_1148</name>
</gene>
<proteinExistence type="predicted"/>
<protein>
    <submittedName>
        <fullName evidence="1">Putative transcriptional regulator</fullName>
    </submittedName>
</protein>
<dbReference type="STRING" id="666681.M301_1148"/>
<sequence>MKLKSELIQSIPEALANFDQLPDSAYIRLPVMKGLYGVSSASIWRGVKNLTIPKPSKLTERTTAWNVGQVRAALAAKAGV</sequence>
<dbReference type="AlphaFoldDB" id="D7DHJ7"/>
<dbReference type="HOGENOM" id="CLU_140176_11_3_4"/>
<evidence type="ECO:0000313" key="1">
    <source>
        <dbReference type="EMBL" id="ADI29532.1"/>
    </source>
</evidence>
<accession>D7DHJ7</accession>